<dbReference type="Gene3D" id="3.80.10.10">
    <property type="entry name" value="Ribonuclease Inhibitor"/>
    <property type="match status" value="5"/>
</dbReference>
<keyword evidence="1" id="KW-1133">Transmembrane helix</keyword>
<dbReference type="eggNOG" id="COG5492">
    <property type="taxonomic scope" value="Bacteria"/>
</dbReference>
<keyword evidence="1" id="KW-0472">Membrane</keyword>
<dbReference type="PANTHER" id="PTHR45661">
    <property type="entry name" value="SURFACE ANTIGEN"/>
    <property type="match status" value="1"/>
</dbReference>
<sequence>MGFRCAKCGKYVSDDEQYWYDNYGKYCSESCSNQAYNERAYAEEQEEVRHENAIAEVQARQEAAMRESEAQKEAAEAAQRVADTQYEAARQARLAQQDKLEHEKQMAAREARRRAHEAKLAKCILEDGVYYSPDKTAIVEVSKAVTRLVVPDYVKDISDGACLNHNDLKSVTLPEGLETIGDGSFEGCAALYDINFPKSLRKIGKEAFMDSGIEEINFPDGIKVRELPEDAFRGCAKLKNVDDMLCKIDVLGDGAFFNSGLTELTLPASIEKIAINAFGKCKNLKTLVVKEGVEHIPSYLFKNCTALTSVTLPEGVKTIGEEAFCGCTALDGGQLSLPDSLQTIGNKAFKESFNGGTLTLGGKVSEIDYEAFEKCGFSSLVIAGEIEKISRSAFAGCKNLKSVSITGKVGLFGSSRGICDGCFAHCEALESVSISGSVTELVGEMFYDCKNLKSVSISGSVKKIGERAFRDCYNIAKIDLGNAVEIIGENAFSNCKALESLTIAGNINTIGEEAFSNCKALESLTIAGNINTIGERAFSFYDELKTLSITGSINTIGEEAFTYCEQLKTLSITGSINTIGERAFSFCKNLRSLTIPGSVKTIGKEAFYSCDELKTLVIEEGVKEIGICAFKYCDKLTSVTVPSSTKLNDDYSSGYYDGTGSFQSCHMLKELPLSGGRSKKNKKYEGPKSTSEKLQEKFFSRKAKKRAIIILACLALVFLIKYAMGGEARFAKKAQKNFDSWYTSEADAIVGQTFTYNSVNSSSGEISVKTQVPFAKDGFAYGNALYTVDTAAHTVDSETRDGKKYRYAYFPDGSAYYGFNDDGSVGFVRPKEGAQFNAAQATEVIGKTFSGKWSDKFTADITFGADGTATVKFSDGDTGTGSYIASDEDNIVLYNHRDKGVWHKFVYSDDSDDVTFKRYYAEKLRNGRFDTSVSTDTHDDWKRK</sequence>
<name>H7EP27_9SPIR</name>
<dbReference type="EMBL" id="AGRW01000054">
    <property type="protein sequence ID" value="EIC00660.1"/>
    <property type="molecule type" value="Genomic_DNA"/>
</dbReference>
<dbReference type="Proteomes" id="UP000003571">
    <property type="component" value="Unassembled WGS sequence"/>
</dbReference>
<organism evidence="2 3">
    <name type="scientific">Treponema saccharophilum DSM 2985</name>
    <dbReference type="NCBI Taxonomy" id="907348"/>
    <lineage>
        <taxon>Bacteria</taxon>
        <taxon>Pseudomonadati</taxon>
        <taxon>Spirochaetota</taxon>
        <taxon>Spirochaetia</taxon>
        <taxon>Spirochaetales</taxon>
        <taxon>Treponemataceae</taxon>
        <taxon>Treponema</taxon>
    </lineage>
</organism>
<evidence type="ECO:0000313" key="3">
    <source>
        <dbReference type="Proteomes" id="UP000003571"/>
    </source>
</evidence>
<dbReference type="AlphaFoldDB" id="H7EP27"/>
<dbReference type="SUPFAM" id="SSF52058">
    <property type="entry name" value="L domain-like"/>
    <property type="match status" value="3"/>
</dbReference>
<dbReference type="PATRIC" id="fig|907348.3.peg.2716"/>
<protein>
    <submittedName>
        <fullName evidence="2">Uncharacterized protein</fullName>
    </submittedName>
</protein>
<evidence type="ECO:0000256" key="1">
    <source>
        <dbReference type="SAM" id="Phobius"/>
    </source>
</evidence>
<dbReference type="OrthoDB" id="357143at2"/>
<dbReference type="InterPro" id="IPR053139">
    <property type="entry name" value="Surface_bspA-like"/>
</dbReference>
<feature type="transmembrane region" description="Helical" evidence="1">
    <location>
        <begin position="707"/>
        <end position="724"/>
    </location>
</feature>
<dbReference type="InterPro" id="IPR032675">
    <property type="entry name" value="LRR_dom_sf"/>
</dbReference>
<dbReference type="Pfam" id="PF13306">
    <property type="entry name" value="LRR_5"/>
    <property type="match status" value="4"/>
</dbReference>
<comment type="caution">
    <text evidence="2">The sequence shown here is derived from an EMBL/GenBank/DDBJ whole genome shotgun (WGS) entry which is preliminary data.</text>
</comment>
<dbReference type="PANTHER" id="PTHR45661:SF3">
    <property type="entry name" value="IG-LIKE DOMAIN-CONTAINING PROTEIN"/>
    <property type="match status" value="1"/>
</dbReference>
<dbReference type="RefSeq" id="WP_002706328.1">
    <property type="nucleotide sequence ID" value="NZ_AGRW01000054.1"/>
</dbReference>
<reference evidence="2 3" key="1">
    <citation type="submission" date="2011-09" db="EMBL/GenBank/DDBJ databases">
        <title>The draft genome of Treponema saccharophilum DSM 2985.</title>
        <authorList>
            <consortium name="US DOE Joint Genome Institute (JGI-PGF)"/>
            <person name="Lucas S."/>
            <person name="Copeland A."/>
            <person name="Lapidus A."/>
            <person name="Glavina del Rio T."/>
            <person name="Dalin E."/>
            <person name="Tice H."/>
            <person name="Bruce D."/>
            <person name="Goodwin L."/>
            <person name="Pitluck S."/>
            <person name="Peters L."/>
            <person name="Kyrpides N."/>
            <person name="Mavromatis K."/>
            <person name="Ivanova N."/>
            <person name="Markowitz V."/>
            <person name="Cheng J.-F."/>
            <person name="Hugenholtz P."/>
            <person name="Woyke T."/>
            <person name="Wu D."/>
            <person name="Gronow S."/>
            <person name="Wellnitz S."/>
            <person name="Brambilla E."/>
            <person name="Klenk H.-P."/>
            <person name="Eisen J.A."/>
        </authorList>
    </citation>
    <scope>NUCLEOTIDE SEQUENCE [LARGE SCALE GENOMIC DNA]</scope>
    <source>
        <strain evidence="2 3">DSM 2985</strain>
    </source>
</reference>
<proteinExistence type="predicted"/>
<gene>
    <name evidence="2" type="ORF">TresaDRAFT_0133</name>
</gene>
<dbReference type="InterPro" id="IPR026906">
    <property type="entry name" value="LRR_5"/>
</dbReference>
<keyword evidence="3" id="KW-1185">Reference proteome</keyword>
<evidence type="ECO:0000313" key="2">
    <source>
        <dbReference type="EMBL" id="EIC00660.1"/>
    </source>
</evidence>
<dbReference type="STRING" id="907348.TresaDRAFT_0133"/>
<keyword evidence="1" id="KW-0812">Transmembrane</keyword>
<accession>H7EP27</accession>